<evidence type="ECO:0000259" key="5">
    <source>
        <dbReference type="PROSITE" id="PS01124"/>
    </source>
</evidence>
<evidence type="ECO:0000256" key="2">
    <source>
        <dbReference type="ARBA" id="ARBA00023125"/>
    </source>
</evidence>
<keyword evidence="1" id="KW-0805">Transcription regulation</keyword>
<keyword evidence="8" id="KW-1185">Reference proteome</keyword>
<dbReference type="PANTHER" id="PTHR43280:SF28">
    <property type="entry name" value="HTH-TYPE TRANSCRIPTIONAL ACTIVATOR RHAS"/>
    <property type="match status" value="1"/>
</dbReference>
<dbReference type="InterPro" id="IPR018062">
    <property type="entry name" value="HTH_AraC-typ_CS"/>
</dbReference>
<dbReference type="Gene3D" id="1.10.10.60">
    <property type="entry name" value="Homeodomain-like"/>
    <property type="match status" value="2"/>
</dbReference>
<reference evidence="7 9" key="1">
    <citation type="submission" date="2018-08" db="EMBL/GenBank/DDBJ databases">
        <title>A genome reference for cultivated species of the human gut microbiota.</title>
        <authorList>
            <person name="Zou Y."/>
            <person name="Xue W."/>
            <person name="Luo G."/>
        </authorList>
    </citation>
    <scope>NUCLEOTIDE SEQUENCE [LARGE SCALE GENOMIC DNA]</scope>
    <source>
        <strain evidence="7 9">AF26-4BH</strain>
        <strain evidence="6">TF05-5AC</strain>
    </source>
</reference>
<dbReference type="Gene3D" id="3.30.450.20">
    <property type="entry name" value="PAS domain"/>
    <property type="match status" value="1"/>
</dbReference>
<feature type="domain" description="HTH araC/xylS-type" evidence="5">
    <location>
        <begin position="708"/>
        <end position="806"/>
    </location>
</feature>
<accession>A0A3E3J535</accession>
<dbReference type="Proteomes" id="UP000260812">
    <property type="component" value="Unassembled WGS sequence"/>
</dbReference>
<dbReference type="GO" id="GO:0003700">
    <property type="term" value="F:DNA-binding transcription factor activity"/>
    <property type="evidence" value="ECO:0007669"/>
    <property type="project" value="InterPro"/>
</dbReference>
<keyword evidence="4" id="KW-0472">Membrane</keyword>
<protein>
    <submittedName>
        <fullName evidence="7">AraC family transcriptional regulator</fullName>
    </submittedName>
</protein>
<feature type="transmembrane region" description="Helical" evidence="4">
    <location>
        <begin position="339"/>
        <end position="359"/>
    </location>
</feature>
<evidence type="ECO:0000313" key="6">
    <source>
        <dbReference type="EMBL" id="RGE62585.1"/>
    </source>
</evidence>
<dbReference type="SMART" id="SM00342">
    <property type="entry name" value="HTH_ARAC"/>
    <property type="match status" value="1"/>
</dbReference>
<sequence>MSAERNAFYLLRLQIMTEQGGHRGEVMGIFSRSIKEFRLNSIFVRIFIYIMALVLISIGLVSFFSYRKSSAMMISEVQNSNMLILKQAQKGIDQKINSLQANLMQAALNRSLNEVLYLSNQSNYDKYELIQDSMSYLSALKSNNNYISDIWLYAKKTDFVLGTESKYERSLFFSDVCKYTDDIDWDQVFGSSGFNYIGKKNIYRGTYQVPVVVFSESLPFIDKSPKGMLIVNVSDSLFEKELSNYNKEKIIFHYIVDKEGNIVYTNEQYYDEFNDLDLIRSAVHSQLTGMTQKQDTVELMAGGKPFTIQYIQSQNLQWKYISVIPTEYIKESVNQIRNVTLLVVSISIILSIILTIYIVNGLYRPMNKILSYINIIGDRKTIENKKKNRNEFALINGIIDYVYKENQTLQDNYEKSRPMLQDKFIYDIINGQIDSDSEKLGLEIGIELPFPFYQVIVYVIDGEIPGSLKKYKISHEEDVVKMREIAELTLGEQCKCYFLAKDEQTIVSVLNAPESFYELSGMNEYLAKVQEYFMNKGDLPYVIGVGNSYKGIRNCYRSFIDALETIKYQIVKGQNSVIYIDEVKNTNGAVISYPLEKETQLIMITKSGNSENVVKMLEDIFYENFSEDVLSPEMIDNLFHALAGTAVRTIFEMRLTNEQIFTDKQDIYKELDQRKSISEKKQYVIWIFKTIALFAADNKRGQQNYVLEKIDRYLEENYNKEISLDTVAAVVNLSASYLSFVFKENSGLNFVDYVNQFRLRKAKELLENTSYNISQIAELVGYSSANSFSKVFKKYNGISPAQYRKI</sequence>
<dbReference type="EMBL" id="QVLU01000001">
    <property type="protein sequence ID" value="RGE74403.1"/>
    <property type="molecule type" value="Genomic_DNA"/>
</dbReference>
<gene>
    <name evidence="7" type="ORF">DWY69_00030</name>
    <name evidence="6" type="ORF">DXC51_08325</name>
</gene>
<dbReference type="PRINTS" id="PR00032">
    <property type="entry name" value="HTHARAC"/>
</dbReference>
<evidence type="ECO:0000256" key="1">
    <source>
        <dbReference type="ARBA" id="ARBA00023015"/>
    </source>
</evidence>
<evidence type="ECO:0000313" key="7">
    <source>
        <dbReference type="EMBL" id="RGE74403.1"/>
    </source>
</evidence>
<dbReference type="Proteomes" id="UP000261166">
    <property type="component" value="Unassembled WGS sequence"/>
</dbReference>
<dbReference type="InterPro" id="IPR009057">
    <property type="entry name" value="Homeodomain-like_sf"/>
</dbReference>
<keyword evidence="4" id="KW-1133">Transmembrane helix</keyword>
<evidence type="ECO:0000256" key="4">
    <source>
        <dbReference type="SAM" id="Phobius"/>
    </source>
</evidence>
<dbReference type="PROSITE" id="PS01124">
    <property type="entry name" value="HTH_ARAC_FAMILY_2"/>
    <property type="match status" value="1"/>
</dbReference>
<comment type="caution">
    <text evidence="7">The sequence shown here is derived from an EMBL/GenBank/DDBJ whole genome shotgun (WGS) entry which is preliminary data.</text>
</comment>
<keyword evidence="3" id="KW-0804">Transcription</keyword>
<dbReference type="InterPro" id="IPR020449">
    <property type="entry name" value="Tscrpt_reg_AraC-type_HTH"/>
</dbReference>
<feature type="transmembrane region" description="Helical" evidence="4">
    <location>
        <begin position="42"/>
        <end position="66"/>
    </location>
</feature>
<dbReference type="AlphaFoldDB" id="A0A3E3J535"/>
<dbReference type="PROSITE" id="PS00041">
    <property type="entry name" value="HTH_ARAC_FAMILY_1"/>
    <property type="match status" value="1"/>
</dbReference>
<name>A0A3E3J535_9FIRM</name>
<dbReference type="Pfam" id="PF12833">
    <property type="entry name" value="HTH_18"/>
    <property type="match status" value="1"/>
</dbReference>
<proteinExistence type="predicted"/>
<dbReference type="SUPFAM" id="SSF46689">
    <property type="entry name" value="Homeodomain-like"/>
    <property type="match status" value="2"/>
</dbReference>
<keyword evidence="4" id="KW-0812">Transmembrane</keyword>
<dbReference type="EMBL" id="QVLV01000004">
    <property type="protein sequence ID" value="RGE62585.1"/>
    <property type="molecule type" value="Genomic_DNA"/>
</dbReference>
<dbReference type="GO" id="GO:0043565">
    <property type="term" value="F:sequence-specific DNA binding"/>
    <property type="evidence" value="ECO:0007669"/>
    <property type="project" value="InterPro"/>
</dbReference>
<dbReference type="PANTHER" id="PTHR43280">
    <property type="entry name" value="ARAC-FAMILY TRANSCRIPTIONAL REGULATOR"/>
    <property type="match status" value="1"/>
</dbReference>
<evidence type="ECO:0000256" key="3">
    <source>
        <dbReference type="ARBA" id="ARBA00023163"/>
    </source>
</evidence>
<dbReference type="InterPro" id="IPR018060">
    <property type="entry name" value="HTH_AraC"/>
</dbReference>
<evidence type="ECO:0000313" key="8">
    <source>
        <dbReference type="Proteomes" id="UP000260812"/>
    </source>
</evidence>
<organism evidence="7 9">
    <name type="scientific">Eisenbergiella massiliensis</name>
    <dbReference type="NCBI Taxonomy" id="1720294"/>
    <lineage>
        <taxon>Bacteria</taxon>
        <taxon>Bacillati</taxon>
        <taxon>Bacillota</taxon>
        <taxon>Clostridia</taxon>
        <taxon>Lachnospirales</taxon>
        <taxon>Lachnospiraceae</taxon>
        <taxon>Eisenbergiella</taxon>
    </lineage>
</organism>
<evidence type="ECO:0000313" key="9">
    <source>
        <dbReference type="Proteomes" id="UP000261166"/>
    </source>
</evidence>
<dbReference type="OrthoDB" id="1975037at2"/>
<keyword evidence="2" id="KW-0238">DNA-binding</keyword>